<protein>
    <submittedName>
        <fullName evidence="1">Uncharacterized protein</fullName>
    </submittedName>
</protein>
<reference evidence="1 2" key="1">
    <citation type="submission" date="2017-06" db="EMBL/GenBank/DDBJ databases">
        <title>Draft genome of Pseudomonas nitroreducens DF05.</title>
        <authorList>
            <person name="Iyer R."/>
        </authorList>
    </citation>
    <scope>NUCLEOTIDE SEQUENCE [LARGE SCALE GENOMIC DNA]</scope>
    <source>
        <strain evidence="1 2">DF05</strain>
    </source>
</reference>
<proteinExistence type="predicted"/>
<accession>A0A246F873</accession>
<comment type="caution">
    <text evidence="1">The sequence shown here is derived from an EMBL/GenBank/DDBJ whole genome shotgun (WGS) entry which is preliminary data.</text>
</comment>
<evidence type="ECO:0000313" key="1">
    <source>
        <dbReference type="EMBL" id="OWP48520.1"/>
    </source>
</evidence>
<gene>
    <name evidence="1" type="ORF">CEG18_24345</name>
</gene>
<sequence>MNTHPLPSLVCRINQNINATSAAIRELAAWAEASGSPETAQAVRRHLMVLEANAQPISEALAEWIARQAGN</sequence>
<dbReference type="Proteomes" id="UP000198145">
    <property type="component" value="Unassembled WGS sequence"/>
</dbReference>
<organism evidence="1 2">
    <name type="scientific">Pseudomonas nitroreducens</name>
    <dbReference type="NCBI Taxonomy" id="46680"/>
    <lineage>
        <taxon>Bacteria</taxon>
        <taxon>Pseudomonadati</taxon>
        <taxon>Pseudomonadota</taxon>
        <taxon>Gammaproteobacteria</taxon>
        <taxon>Pseudomonadales</taxon>
        <taxon>Pseudomonadaceae</taxon>
        <taxon>Pseudomonas</taxon>
    </lineage>
</organism>
<dbReference type="AlphaFoldDB" id="A0A246F873"/>
<evidence type="ECO:0000313" key="2">
    <source>
        <dbReference type="Proteomes" id="UP000198145"/>
    </source>
</evidence>
<dbReference type="RefSeq" id="WP_088421087.1">
    <property type="nucleotide sequence ID" value="NZ_NJBA01000009.1"/>
</dbReference>
<name>A0A246F873_PSENT</name>
<dbReference type="EMBL" id="NJBA01000009">
    <property type="protein sequence ID" value="OWP48520.1"/>
    <property type="molecule type" value="Genomic_DNA"/>
</dbReference>